<dbReference type="Proteomes" id="UP000199410">
    <property type="component" value="Unassembled WGS sequence"/>
</dbReference>
<reference evidence="2 3" key="1">
    <citation type="submission" date="2016-10" db="EMBL/GenBank/DDBJ databases">
        <authorList>
            <person name="Varghese N."/>
            <person name="Submissions S."/>
        </authorList>
    </citation>
    <scope>NUCLEOTIDE SEQUENCE [LARGE SCALE GENOMIC DNA]</scope>
    <source>
        <strain evidence="2 3">TC-13</strain>
    </source>
</reference>
<dbReference type="EMBL" id="FOEL01000002">
    <property type="protein sequence ID" value="SEP67330.1"/>
    <property type="molecule type" value="Genomic_DNA"/>
</dbReference>
<feature type="compositionally biased region" description="Basic and acidic residues" evidence="1">
    <location>
        <begin position="1"/>
        <end position="23"/>
    </location>
</feature>
<dbReference type="AlphaFoldDB" id="A0A1H8ZS70"/>
<name>A0A1H8ZS70_9BACI</name>
<proteinExistence type="predicted"/>
<gene>
    <name evidence="2" type="ORF">SAMN02787113_00310</name>
</gene>
<protein>
    <submittedName>
        <fullName evidence="2">Uncharacterized protein</fullName>
    </submittedName>
</protein>
<evidence type="ECO:0000313" key="2">
    <source>
        <dbReference type="EMBL" id="SEP67330.1"/>
    </source>
</evidence>
<evidence type="ECO:0000256" key="1">
    <source>
        <dbReference type="SAM" id="MobiDB-lite"/>
    </source>
</evidence>
<dbReference type="RefSeq" id="WP_090078126.1">
    <property type="nucleotide sequence ID" value="NZ_FMVP01000002.1"/>
</dbReference>
<evidence type="ECO:0000313" key="3">
    <source>
        <dbReference type="Proteomes" id="UP000199410"/>
    </source>
</evidence>
<accession>A0A1H8ZS70</accession>
<feature type="compositionally biased region" description="Basic and acidic residues" evidence="1">
    <location>
        <begin position="75"/>
        <end position="105"/>
    </location>
</feature>
<comment type="caution">
    <text evidence="2">The sequence shown here is derived from an EMBL/GenBank/DDBJ whole genome shotgun (WGS) entry which is preliminary data.</text>
</comment>
<sequence length="120" mass="13325">MTDRTAKVTDSEGKEMDRARKVADSPAQSRGKRGGNDRTSRVTDRTSRETDSEGKETDRARKVADSPAQSRGKRGGNDRTSRVTDRTSKETDSEAKVTDNSSEKKWKTPIICAKWGFVLC</sequence>
<feature type="compositionally biased region" description="Basic and acidic residues" evidence="1">
    <location>
        <begin position="34"/>
        <end position="64"/>
    </location>
</feature>
<feature type="region of interest" description="Disordered" evidence="1">
    <location>
        <begin position="1"/>
        <end position="105"/>
    </location>
</feature>
<organism evidence="2 3">
    <name type="scientific">Lysinibacillus fusiformis</name>
    <dbReference type="NCBI Taxonomy" id="28031"/>
    <lineage>
        <taxon>Bacteria</taxon>
        <taxon>Bacillati</taxon>
        <taxon>Bacillota</taxon>
        <taxon>Bacilli</taxon>
        <taxon>Bacillales</taxon>
        <taxon>Bacillaceae</taxon>
        <taxon>Lysinibacillus</taxon>
    </lineage>
</organism>